<evidence type="ECO:0000256" key="1">
    <source>
        <dbReference type="ARBA" id="ARBA00004477"/>
    </source>
</evidence>
<dbReference type="GO" id="GO:0005789">
    <property type="term" value="C:endoplasmic reticulum membrane"/>
    <property type="evidence" value="ECO:0007669"/>
    <property type="project" value="UniProtKB-SubCell"/>
</dbReference>
<evidence type="ECO:0000256" key="3">
    <source>
        <dbReference type="ARBA" id="ARBA00022692"/>
    </source>
</evidence>
<reference evidence="9 10" key="1">
    <citation type="journal article" date="2011" name="Genome Res.">
        <title>Phylogeny-wide analysis of social amoeba genomes highlights ancient origins for complex intercellular communication.</title>
        <authorList>
            <person name="Heidel A.J."/>
            <person name="Lawal H.M."/>
            <person name="Felder M."/>
            <person name="Schilde C."/>
            <person name="Helps N.R."/>
            <person name="Tunggal B."/>
            <person name="Rivero F."/>
            <person name="John U."/>
            <person name="Schleicher M."/>
            <person name="Eichinger L."/>
            <person name="Platzer M."/>
            <person name="Noegel A.A."/>
            <person name="Schaap P."/>
            <person name="Gloeckner G."/>
        </authorList>
    </citation>
    <scope>NUCLEOTIDE SEQUENCE [LARGE SCALE GENOMIC DNA]</scope>
    <source>
        <strain evidence="10">ATCC 26659 / Pp 5 / PN500</strain>
    </source>
</reference>
<evidence type="ECO:0000256" key="5">
    <source>
        <dbReference type="ARBA" id="ARBA00022989"/>
    </source>
</evidence>
<feature type="transmembrane region" description="Helical" evidence="7">
    <location>
        <begin position="116"/>
        <end position="135"/>
    </location>
</feature>
<dbReference type="InParanoid" id="D3BM67"/>
<feature type="transmembrane region" description="Helical" evidence="7">
    <location>
        <begin position="12"/>
        <end position="32"/>
    </location>
</feature>
<comment type="function">
    <text evidence="7">May be involved in the degradation of misfolded endoplasmic reticulum (ER) luminal proteins.</text>
</comment>
<dbReference type="SUPFAM" id="SSF144091">
    <property type="entry name" value="Rhomboid-like"/>
    <property type="match status" value="1"/>
</dbReference>
<proteinExistence type="inferred from homology"/>
<dbReference type="OMA" id="FKSQYWR"/>
<name>D3BM67_HETP5</name>
<sequence length="251" mass="29857">MAQPFEDWYKSIPIVTRIYMSACVVTSVFVYLDVINPLQLYLNFPIIFNKYEVWRLLTTFLFFDEIGLNFLFHIVRHSKMLEEGSFRGRAGDYLFMWIFGAVFLLIMNAFLFYTKIYTKILFLAPSLAFMIVYIWSRRNPNMHISFLGLFTFSAPYLPWVILGVSYLMDHSLAFDIMGIVVGHVYYYLEDVYPQISNRRILKTPSFIKQLFDNPNQRYEDMAQQVRGRRPAEQQQQQQQQQQEEVINDPVH</sequence>
<feature type="transmembrane region" description="Helical" evidence="7">
    <location>
        <begin position="93"/>
        <end position="110"/>
    </location>
</feature>
<dbReference type="InterPro" id="IPR035952">
    <property type="entry name" value="Rhomboid-like_sf"/>
</dbReference>
<dbReference type="EMBL" id="ADBJ01000042">
    <property type="protein sequence ID" value="EFA77668.1"/>
    <property type="molecule type" value="Genomic_DNA"/>
</dbReference>
<keyword evidence="10" id="KW-1185">Reference proteome</keyword>
<evidence type="ECO:0000313" key="9">
    <source>
        <dbReference type="EMBL" id="EFA77668.1"/>
    </source>
</evidence>
<evidence type="ECO:0000313" key="10">
    <source>
        <dbReference type="Proteomes" id="UP000001396"/>
    </source>
</evidence>
<dbReference type="FunFam" id="1.20.1540.10:FF:000016">
    <property type="entry name" value="Derlin"/>
    <property type="match status" value="1"/>
</dbReference>
<dbReference type="STRING" id="670386.D3BM67"/>
<dbReference type="InterPro" id="IPR007599">
    <property type="entry name" value="DER1"/>
</dbReference>
<gene>
    <name evidence="9" type="primary">derl2</name>
    <name evidence="9" type="ORF">PPL_12276</name>
</gene>
<feature type="region of interest" description="Disordered" evidence="8">
    <location>
        <begin position="221"/>
        <end position="251"/>
    </location>
</feature>
<accession>D3BM67</accession>
<feature type="transmembrane region" description="Helical" evidence="7">
    <location>
        <begin position="52"/>
        <end position="72"/>
    </location>
</feature>
<dbReference type="GeneID" id="31367743"/>
<dbReference type="Pfam" id="PF04511">
    <property type="entry name" value="DER1"/>
    <property type="match status" value="1"/>
</dbReference>
<keyword evidence="5 7" id="KW-1133">Transmembrane helix</keyword>
<evidence type="ECO:0000256" key="7">
    <source>
        <dbReference type="RuleBase" id="RU363059"/>
    </source>
</evidence>
<dbReference type="AlphaFoldDB" id="D3BM67"/>
<comment type="caution">
    <text evidence="9">The sequence shown here is derived from an EMBL/GenBank/DDBJ whole genome shotgun (WGS) entry which is preliminary data.</text>
</comment>
<evidence type="ECO:0000256" key="4">
    <source>
        <dbReference type="ARBA" id="ARBA00022824"/>
    </source>
</evidence>
<dbReference type="RefSeq" id="XP_020429796.1">
    <property type="nucleotide sequence ID" value="XM_020583015.1"/>
</dbReference>
<feature type="compositionally biased region" description="Low complexity" evidence="8">
    <location>
        <begin position="232"/>
        <end position="244"/>
    </location>
</feature>
<feature type="transmembrane region" description="Helical" evidence="7">
    <location>
        <begin position="147"/>
        <end position="166"/>
    </location>
</feature>
<dbReference type="Proteomes" id="UP000001396">
    <property type="component" value="Unassembled WGS sequence"/>
</dbReference>
<comment type="similarity">
    <text evidence="2 7">Belongs to the derlin family.</text>
</comment>
<evidence type="ECO:0000256" key="2">
    <source>
        <dbReference type="ARBA" id="ARBA00008917"/>
    </source>
</evidence>
<dbReference type="GO" id="GO:0033554">
    <property type="term" value="P:cellular response to stress"/>
    <property type="evidence" value="ECO:0007669"/>
    <property type="project" value="UniProtKB-ARBA"/>
</dbReference>
<dbReference type="GO" id="GO:0051603">
    <property type="term" value="P:proteolysis involved in protein catabolic process"/>
    <property type="evidence" value="ECO:0007669"/>
    <property type="project" value="UniProtKB-ARBA"/>
</dbReference>
<evidence type="ECO:0000256" key="6">
    <source>
        <dbReference type="ARBA" id="ARBA00023136"/>
    </source>
</evidence>
<dbReference type="PANTHER" id="PTHR11009">
    <property type="entry name" value="DER1-LIKE PROTEIN, DERLIN"/>
    <property type="match status" value="1"/>
</dbReference>
<protein>
    <recommendedName>
        <fullName evidence="7">Derlin</fullName>
    </recommendedName>
</protein>
<organism evidence="9 10">
    <name type="scientific">Heterostelium pallidum (strain ATCC 26659 / Pp 5 / PN500)</name>
    <name type="common">Cellular slime mold</name>
    <name type="synonym">Polysphondylium pallidum</name>
    <dbReference type="NCBI Taxonomy" id="670386"/>
    <lineage>
        <taxon>Eukaryota</taxon>
        <taxon>Amoebozoa</taxon>
        <taxon>Evosea</taxon>
        <taxon>Eumycetozoa</taxon>
        <taxon>Dictyostelia</taxon>
        <taxon>Acytosteliales</taxon>
        <taxon>Acytosteliaceae</taxon>
        <taxon>Heterostelium</taxon>
    </lineage>
</organism>
<comment type="subcellular location">
    <subcellularLocation>
        <location evidence="1 7">Endoplasmic reticulum membrane</location>
        <topology evidence="1 7">Multi-pass membrane protein</topology>
    </subcellularLocation>
</comment>
<keyword evidence="3 7" id="KW-0812">Transmembrane</keyword>
<keyword evidence="4 7" id="KW-0256">Endoplasmic reticulum</keyword>
<keyword evidence="6 7" id="KW-0472">Membrane</keyword>
<dbReference type="FunCoup" id="D3BM67">
    <property type="interactions" value="575"/>
</dbReference>
<evidence type="ECO:0000256" key="8">
    <source>
        <dbReference type="SAM" id="MobiDB-lite"/>
    </source>
</evidence>